<feature type="transmembrane region" description="Helical" evidence="2">
    <location>
        <begin position="12"/>
        <end position="30"/>
    </location>
</feature>
<evidence type="ECO:0000313" key="3">
    <source>
        <dbReference type="EMBL" id="ORY45766.1"/>
    </source>
</evidence>
<dbReference type="Proteomes" id="UP000193920">
    <property type="component" value="Unassembled WGS sequence"/>
</dbReference>
<dbReference type="EMBL" id="MCOG01000110">
    <property type="protein sequence ID" value="ORY45766.1"/>
    <property type="molecule type" value="Genomic_DNA"/>
</dbReference>
<gene>
    <name evidence="3" type="ORF">LY90DRAFT_18101</name>
</gene>
<keyword evidence="4" id="KW-1185">Reference proteome</keyword>
<sequence length="162" mass="19251">MYYVIYFFFKKKILYILFLTYNYNFCTIISRTSKNSLKMDDIINSMKERKNEKQNTDINLSLGEKPKREHRRRQLAPENGLGIIDAELKNQDMNDNKKELDKNFLQRPQKERKKKPRDNIKKKSENSLNSNTSSEDIQAPKPKVTERVLSNEGIINIFIFLI</sequence>
<name>A0A1Y2CFR5_9FUNG</name>
<evidence type="ECO:0000313" key="4">
    <source>
        <dbReference type="Proteomes" id="UP000193920"/>
    </source>
</evidence>
<proteinExistence type="predicted"/>
<comment type="caution">
    <text evidence="3">The sequence shown here is derived from an EMBL/GenBank/DDBJ whole genome shotgun (WGS) entry which is preliminary data.</text>
</comment>
<feature type="region of interest" description="Disordered" evidence="1">
    <location>
        <begin position="86"/>
        <end position="143"/>
    </location>
</feature>
<keyword evidence="2" id="KW-0812">Transmembrane</keyword>
<keyword evidence="2" id="KW-0472">Membrane</keyword>
<evidence type="ECO:0000256" key="1">
    <source>
        <dbReference type="SAM" id="MobiDB-lite"/>
    </source>
</evidence>
<feature type="region of interest" description="Disordered" evidence="1">
    <location>
        <begin position="61"/>
        <end position="80"/>
    </location>
</feature>
<dbReference type="OrthoDB" id="10494277at2759"/>
<keyword evidence="2" id="KW-1133">Transmembrane helix</keyword>
<dbReference type="AlphaFoldDB" id="A0A1Y2CFR5"/>
<reference evidence="3 4" key="1">
    <citation type="submission" date="2016-08" db="EMBL/GenBank/DDBJ databases">
        <title>A Parts List for Fungal Cellulosomes Revealed by Comparative Genomics.</title>
        <authorList>
            <consortium name="DOE Joint Genome Institute"/>
            <person name="Haitjema C.H."/>
            <person name="Gilmore S.P."/>
            <person name="Henske J.K."/>
            <person name="Solomon K.V."/>
            <person name="De Groot R."/>
            <person name="Kuo A."/>
            <person name="Mondo S.J."/>
            <person name="Salamov A.A."/>
            <person name="Labutti K."/>
            <person name="Zhao Z."/>
            <person name="Chiniquy J."/>
            <person name="Barry K."/>
            <person name="Brewer H.M."/>
            <person name="Purvine S.O."/>
            <person name="Wright A.T."/>
            <person name="Boxma B."/>
            <person name="Van Alen T."/>
            <person name="Hackstein J.H."/>
            <person name="Baker S.E."/>
            <person name="Grigoriev I.V."/>
            <person name="O'Malley M.A."/>
        </authorList>
    </citation>
    <scope>NUCLEOTIDE SEQUENCE [LARGE SCALE GENOMIC DNA]</scope>
    <source>
        <strain evidence="3 4">G1</strain>
    </source>
</reference>
<accession>A0A1Y2CFR5</accession>
<protein>
    <submittedName>
        <fullName evidence="3">Uncharacterized protein</fullName>
    </submittedName>
</protein>
<organism evidence="3 4">
    <name type="scientific">Neocallimastix californiae</name>
    <dbReference type="NCBI Taxonomy" id="1754190"/>
    <lineage>
        <taxon>Eukaryota</taxon>
        <taxon>Fungi</taxon>
        <taxon>Fungi incertae sedis</taxon>
        <taxon>Chytridiomycota</taxon>
        <taxon>Chytridiomycota incertae sedis</taxon>
        <taxon>Neocallimastigomycetes</taxon>
        <taxon>Neocallimastigales</taxon>
        <taxon>Neocallimastigaceae</taxon>
        <taxon>Neocallimastix</taxon>
    </lineage>
</organism>
<feature type="compositionally biased region" description="Basic and acidic residues" evidence="1">
    <location>
        <begin position="86"/>
        <end position="104"/>
    </location>
</feature>
<evidence type="ECO:0000256" key="2">
    <source>
        <dbReference type="SAM" id="Phobius"/>
    </source>
</evidence>